<accession>A0A1W2H102</accession>
<protein>
    <submittedName>
        <fullName evidence="3">Uncharacterized protein</fullName>
    </submittedName>
</protein>
<keyword evidence="4" id="KW-1185">Reference proteome</keyword>
<feature type="signal peptide" evidence="2">
    <location>
        <begin position="1"/>
        <end position="22"/>
    </location>
</feature>
<dbReference type="OrthoDB" id="828285at2"/>
<feature type="region of interest" description="Disordered" evidence="1">
    <location>
        <begin position="26"/>
        <end position="69"/>
    </location>
</feature>
<name>A0A1W2H102_9BACT</name>
<reference evidence="4" key="1">
    <citation type="submission" date="2017-04" db="EMBL/GenBank/DDBJ databases">
        <authorList>
            <person name="Varghese N."/>
            <person name="Submissions S."/>
        </authorList>
    </citation>
    <scope>NUCLEOTIDE SEQUENCE [LARGE SCALE GENOMIC DNA]</scope>
    <source>
        <strain evidence="4">DSM 16537</strain>
    </source>
</reference>
<evidence type="ECO:0000256" key="2">
    <source>
        <dbReference type="SAM" id="SignalP"/>
    </source>
</evidence>
<proteinExistence type="predicted"/>
<evidence type="ECO:0000256" key="1">
    <source>
        <dbReference type="SAM" id="MobiDB-lite"/>
    </source>
</evidence>
<dbReference type="Proteomes" id="UP000192333">
    <property type="component" value="Chromosome I"/>
</dbReference>
<dbReference type="EMBL" id="LT838813">
    <property type="protein sequence ID" value="SMD42569.1"/>
    <property type="molecule type" value="Genomic_DNA"/>
</dbReference>
<feature type="compositionally biased region" description="Basic and acidic residues" evidence="1">
    <location>
        <begin position="32"/>
        <end position="59"/>
    </location>
</feature>
<gene>
    <name evidence="3" type="ORF">SAMN00777080_1129</name>
</gene>
<organism evidence="3 4">
    <name type="scientific">Aquiflexum balticum DSM 16537</name>
    <dbReference type="NCBI Taxonomy" id="758820"/>
    <lineage>
        <taxon>Bacteria</taxon>
        <taxon>Pseudomonadati</taxon>
        <taxon>Bacteroidota</taxon>
        <taxon>Cytophagia</taxon>
        <taxon>Cytophagales</taxon>
        <taxon>Cyclobacteriaceae</taxon>
        <taxon>Aquiflexum</taxon>
    </lineage>
</organism>
<keyword evidence="2" id="KW-0732">Signal</keyword>
<feature type="chain" id="PRO_5010691555" evidence="2">
    <location>
        <begin position="23"/>
        <end position="69"/>
    </location>
</feature>
<evidence type="ECO:0000313" key="3">
    <source>
        <dbReference type="EMBL" id="SMD42569.1"/>
    </source>
</evidence>
<sequence>MNFGKKLKSLAVLVFALGFLFATTTTSCGNKKTSEDTEQAEHPTEGEEHPSSGDEHPKSDTTGGEHPSN</sequence>
<dbReference type="PROSITE" id="PS51257">
    <property type="entry name" value="PROKAR_LIPOPROTEIN"/>
    <property type="match status" value="1"/>
</dbReference>
<dbReference type="STRING" id="758820.SAMN00777080_1129"/>
<dbReference type="AlphaFoldDB" id="A0A1W2H102"/>
<evidence type="ECO:0000313" key="4">
    <source>
        <dbReference type="Proteomes" id="UP000192333"/>
    </source>
</evidence>
<dbReference type="RefSeq" id="WP_084119353.1">
    <property type="nucleotide sequence ID" value="NZ_LT838813.1"/>
</dbReference>